<keyword evidence="3" id="KW-1133">Transmembrane helix</keyword>
<feature type="domain" description="Cytochrome c-type biogenesis protein CcmF C-terminal" evidence="5">
    <location>
        <begin position="342"/>
        <end position="538"/>
    </location>
</feature>
<feature type="transmembrane region" description="Helical" evidence="3">
    <location>
        <begin position="128"/>
        <end position="148"/>
    </location>
</feature>
<evidence type="ECO:0000313" key="7">
    <source>
        <dbReference type="Proteomes" id="UP000480178"/>
    </source>
</evidence>
<feature type="transmembrane region" description="Helical" evidence="3">
    <location>
        <begin position="455"/>
        <end position="477"/>
    </location>
</feature>
<comment type="similarity">
    <text evidence="1">Belongs to the CcmF/CycK/Ccl1/NrfE/CcsA family.</text>
</comment>
<dbReference type="KEGG" id="rhoz:GXP67_19250"/>
<dbReference type="GO" id="GO:0015232">
    <property type="term" value="F:heme transmembrane transporter activity"/>
    <property type="evidence" value="ECO:0007669"/>
    <property type="project" value="InterPro"/>
</dbReference>
<dbReference type="GO" id="GO:0017004">
    <property type="term" value="P:cytochrome complex assembly"/>
    <property type="evidence" value="ECO:0007669"/>
    <property type="project" value="UniProtKB-KW"/>
</dbReference>
<dbReference type="InterPro" id="IPR002541">
    <property type="entry name" value="Cyt_c_assembly"/>
</dbReference>
<feature type="transmembrane region" description="Helical" evidence="3">
    <location>
        <begin position="12"/>
        <end position="29"/>
    </location>
</feature>
<protein>
    <submittedName>
        <fullName evidence="6">Cytochrome c biogenesis protein CcsA</fullName>
    </submittedName>
</protein>
<keyword evidence="3" id="KW-0812">Transmembrane</keyword>
<feature type="transmembrane region" description="Helical" evidence="3">
    <location>
        <begin position="428"/>
        <end position="448"/>
    </location>
</feature>
<keyword evidence="2" id="KW-0201">Cytochrome c-type biogenesis</keyword>
<dbReference type="Proteomes" id="UP000480178">
    <property type="component" value="Chromosome"/>
</dbReference>
<feature type="transmembrane region" description="Helical" evidence="3">
    <location>
        <begin position="483"/>
        <end position="504"/>
    </location>
</feature>
<feature type="transmembrane region" description="Helical" evidence="3">
    <location>
        <begin position="103"/>
        <end position="121"/>
    </location>
</feature>
<dbReference type="RefSeq" id="WP_162444639.1">
    <property type="nucleotide sequence ID" value="NZ_CP048222.1"/>
</dbReference>
<feature type="transmembrane region" description="Helical" evidence="3">
    <location>
        <begin position="50"/>
        <end position="68"/>
    </location>
</feature>
<feature type="domain" description="Cytochrome c assembly protein" evidence="4">
    <location>
        <begin position="99"/>
        <end position="321"/>
    </location>
</feature>
<feature type="transmembrane region" description="Helical" evidence="3">
    <location>
        <begin position="516"/>
        <end position="536"/>
    </location>
</feature>
<dbReference type="InterPro" id="IPR032523">
    <property type="entry name" value="CcmF_C"/>
</dbReference>
<gene>
    <name evidence="6" type="primary">ccsA</name>
    <name evidence="6" type="ORF">GXP67_19250</name>
</gene>
<dbReference type="InterPro" id="IPR003567">
    <property type="entry name" value="Cyt_c_biogenesis"/>
</dbReference>
<evidence type="ECO:0000313" key="6">
    <source>
        <dbReference type="EMBL" id="QHT68628.1"/>
    </source>
</evidence>
<organism evidence="6 7">
    <name type="scientific">Rhodocytophaga rosea</name>
    <dbReference type="NCBI Taxonomy" id="2704465"/>
    <lineage>
        <taxon>Bacteria</taxon>
        <taxon>Pseudomonadati</taxon>
        <taxon>Bacteroidota</taxon>
        <taxon>Cytophagia</taxon>
        <taxon>Cytophagales</taxon>
        <taxon>Rhodocytophagaceae</taxon>
        <taxon>Rhodocytophaga</taxon>
    </lineage>
</organism>
<sequence>MVHTFIGNLGHLFIIITFVTALVATYSYFQAARVPELAAASWYRLGRITFYTHLAAVLGVIVSLYFIISNHYFEYHYAWSHSSRSLPSHYIISCFWEGQEGSFLLWIFWNALLGIILIHTNKAWEAPVMVIFALVQGFLASMILGVVIPGLDIKIGSSPFILLRDAMQDAPIFASNPNFVPEDGNGLNPLLQNYWMVIHPPTLFLGFATTLIPFAYCIAGLWKNKFAEWIRPALPWALFSAVVLGVGILMGAYWAYETLNFGGYWNWDPVENAVYIPWLVLVATIHTMITYKKSGTALRTSVVLAIASFVLVLYATFLTRSGILGNASVHSFTDLGLSGQLLIYLLTFTIGSIVLSVVKWKNIPSDEKEVSTYSREFWIFIGATTLCLAAFQVLASTSIPVYNSIIESFGFLSNLAPPADQISHYTKFQLWFAVVITILSAIGQFFWWQKIDKKTLLNSLTTPLLVTLLVSALFIVLAGVDNLIYIVLLTTSVFSVAANAKILWKVAKNNYKLSGGAIAHIGVAMMLIGILFSSGYSEVVSLNTSGLMISNDETFKKDNDKENKENTLLWLNKPTRMNEYWVTYRGRRIDVRNMPGYIHKELLLPGDVEYRSVAKEDIVYEGKTYFKKGDTLETYPENTYYEVEYRDDKGRIFNLYPRVQINEQMNGIAPSPDIKRSLGSDLYTYVNATPDPSAEKDWSEMEEHIVSLQDTFFINDYVAVLDNVVRASEVEGIVLTSNDAAVKAKIRVLGEGKDYEVNPVYVIKDRMVGRVPETIEDLGLKLTFNNIDPNTGKFTFGVSTTQKDYIIMKAFEKPLINVLWIGTFVLVIGFTLAIIRRYSEFVKMRNKGMEV</sequence>
<feature type="transmembrane region" description="Helical" evidence="3">
    <location>
        <begin position="815"/>
        <end position="835"/>
    </location>
</feature>
<name>A0A6C0GKT4_9BACT</name>
<dbReference type="GO" id="GO:0020037">
    <property type="term" value="F:heme binding"/>
    <property type="evidence" value="ECO:0007669"/>
    <property type="project" value="InterPro"/>
</dbReference>
<feature type="transmembrane region" description="Helical" evidence="3">
    <location>
        <begin position="337"/>
        <end position="357"/>
    </location>
</feature>
<dbReference type="PRINTS" id="PR01410">
    <property type="entry name" value="CCBIOGENESIS"/>
</dbReference>
<evidence type="ECO:0000256" key="2">
    <source>
        <dbReference type="ARBA" id="ARBA00022748"/>
    </source>
</evidence>
<feature type="transmembrane region" description="Helical" evidence="3">
    <location>
        <begin position="203"/>
        <end position="222"/>
    </location>
</feature>
<evidence type="ECO:0000256" key="3">
    <source>
        <dbReference type="SAM" id="Phobius"/>
    </source>
</evidence>
<keyword evidence="3" id="KW-0472">Membrane</keyword>
<dbReference type="Pfam" id="PF01578">
    <property type="entry name" value="Cytochrom_C_asm"/>
    <property type="match status" value="1"/>
</dbReference>
<feature type="transmembrane region" description="Helical" evidence="3">
    <location>
        <begin position="298"/>
        <end position="317"/>
    </location>
</feature>
<feature type="transmembrane region" description="Helical" evidence="3">
    <location>
        <begin position="234"/>
        <end position="255"/>
    </location>
</feature>
<feature type="transmembrane region" description="Helical" evidence="3">
    <location>
        <begin position="275"/>
        <end position="291"/>
    </location>
</feature>
<keyword evidence="7" id="KW-1185">Reference proteome</keyword>
<proteinExistence type="inferred from homology"/>
<dbReference type="PANTHER" id="PTHR43653">
    <property type="entry name" value="CYTOCHROME C ASSEMBLY PROTEIN-RELATED"/>
    <property type="match status" value="1"/>
</dbReference>
<evidence type="ECO:0000256" key="1">
    <source>
        <dbReference type="ARBA" id="ARBA00009186"/>
    </source>
</evidence>
<reference evidence="6 7" key="1">
    <citation type="submission" date="2020-01" db="EMBL/GenBank/DDBJ databases">
        <authorList>
            <person name="Kim M.K."/>
        </authorList>
    </citation>
    <scope>NUCLEOTIDE SEQUENCE [LARGE SCALE GENOMIC DNA]</scope>
    <source>
        <strain evidence="6 7">172606-1</strain>
    </source>
</reference>
<dbReference type="EMBL" id="CP048222">
    <property type="protein sequence ID" value="QHT68628.1"/>
    <property type="molecule type" value="Genomic_DNA"/>
</dbReference>
<feature type="transmembrane region" description="Helical" evidence="3">
    <location>
        <begin position="377"/>
        <end position="395"/>
    </location>
</feature>
<accession>A0A6C0GKT4</accession>
<dbReference type="Pfam" id="PF16327">
    <property type="entry name" value="CcmF_C"/>
    <property type="match status" value="1"/>
</dbReference>
<dbReference type="GO" id="GO:0016020">
    <property type="term" value="C:membrane"/>
    <property type="evidence" value="ECO:0007669"/>
    <property type="project" value="InterPro"/>
</dbReference>
<dbReference type="PANTHER" id="PTHR43653:SF1">
    <property type="entry name" value="CYTOCHROME C-TYPE BIOGENESIS PROTEIN CCMF"/>
    <property type="match status" value="1"/>
</dbReference>
<dbReference type="AlphaFoldDB" id="A0A6C0GKT4"/>
<evidence type="ECO:0000259" key="5">
    <source>
        <dbReference type="Pfam" id="PF16327"/>
    </source>
</evidence>
<evidence type="ECO:0000259" key="4">
    <source>
        <dbReference type="Pfam" id="PF01578"/>
    </source>
</evidence>